<gene>
    <name evidence="2" type="ORF">BaRGS_00038490</name>
</gene>
<dbReference type="EMBL" id="JACVVK020000624">
    <property type="protein sequence ID" value="KAK7462080.1"/>
    <property type="molecule type" value="Genomic_DNA"/>
</dbReference>
<protein>
    <recommendedName>
        <fullName evidence="1">ABC transporter domain-containing protein</fullName>
    </recommendedName>
</protein>
<dbReference type="AlphaFoldDB" id="A0ABD0J6M1"/>
<proteinExistence type="predicted"/>
<dbReference type="PANTHER" id="PTHR19229">
    <property type="entry name" value="ATP-BINDING CASSETTE TRANSPORTER SUBFAMILY A ABCA"/>
    <property type="match status" value="1"/>
</dbReference>
<keyword evidence="3" id="KW-1185">Reference proteome</keyword>
<feature type="domain" description="ABC transporter" evidence="1">
    <location>
        <begin position="1"/>
        <end position="84"/>
    </location>
</feature>
<evidence type="ECO:0000313" key="2">
    <source>
        <dbReference type="EMBL" id="KAK7462080.1"/>
    </source>
</evidence>
<accession>A0ABD0J6M1</accession>
<evidence type="ECO:0000313" key="3">
    <source>
        <dbReference type="Proteomes" id="UP001519460"/>
    </source>
</evidence>
<comment type="caution">
    <text evidence="2">The sequence shown here is derived from an EMBL/GenBank/DDBJ whole genome shotgun (WGS) entry which is preliminary data.</text>
</comment>
<reference evidence="2 3" key="1">
    <citation type="journal article" date="2023" name="Sci. Data">
        <title>Genome assembly of the Korean intertidal mud-creeper Batillaria attramentaria.</title>
        <authorList>
            <person name="Patra A.K."/>
            <person name="Ho P.T."/>
            <person name="Jun S."/>
            <person name="Lee S.J."/>
            <person name="Kim Y."/>
            <person name="Won Y.J."/>
        </authorList>
    </citation>
    <scope>NUCLEOTIDE SEQUENCE [LARGE SCALE GENOMIC DNA]</scope>
    <source>
        <strain evidence="2">Wonlab-2016</strain>
    </source>
</reference>
<organism evidence="2 3">
    <name type="scientific">Batillaria attramentaria</name>
    <dbReference type="NCBI Taxonomy" id="370345"/>
    <lineage>
        <taxon>Eukaryota</taxon>
        <taxon>Metazoa</taxon>
        <taxon>Spiralia</taxon>
        <taxon>Lophotrochozoa</taxon>
        <taxon>Mollusca</taxon>
        <taxon>Gastropoda</taxon>
        <taxon>Caenogastropoda</taxon>
        <taxon>Sorbeoconcha</taxon>
        <taxon>Cerithioidea</taxon>
        <taxon>Batillariidae</taxon>
        <taxon>Batillaria</taxon>
    </lineage>
</organism>
<dbReference type="InterPro" id="IPR003439">
    <property type="entry name" value="ABC_transporter-like_ATP-bd"/>
</dbReference>
<dbReference type="InterPro" id="IPR026082">
    <property type="entry name" value="ABCA"/>
</dbReference>
<evidence type="ECO:0000259" key="1">
    <source>
        <dbReference type="Pfam" id="PF00005"/>
    </source>
</evidence>
<dbReference type="Gene3D" id="3.40.50.300">
    <property type="entry name" value="P-loop containing nucleotide triphosphate hydrolases"/>
    <property type="match status" value="1"/>
</dbReference>
<name>A0ABD0J6M1_9CAEN</name>
<dbReference type="PANTHER" id="PTHR19229:SF250">
    <property type="entry name" value="ABC TRANSPORTER DOMAIN-CONTAINING PROTEIN-RELATED"/>
    <property type="match status" value="1"/>
</dbReference>
<sequence length="252" mass="28169">MGYCPQFDAIHELMTARETLTMYARIRGLQSADIGRVVNHLIDSLRLPYADNLAGTYSGGNRRKLSTAIALVGHPHFILLDEPSSGMDADAKRVLWEVLSDVRASGRTLVIASHSMEECEALCTKVAIMVNGSFVCLGSPQHLKTKFAQGYTLIAKMELGEDGTYSPHMPLLLFINSHYPDAYVFDEHDGYVPDPDVRQADLFELMEKAVRESTSMHVQEYNLQRTSLEQVFLLFTRKQRAPTTLPSMPTTS</sequence>
<dbReference type="SUPFAM" id="SSF52540">
    <property type="entry name" value="P-loop containing nucleoside triphosphate hydrolases"/>
    <property type="match status" value="1"/>
</dbReference>
<dbReference type="InterPro" id="IPR027417">
    <property type="entry name" value="P-loop_NTPase"/>
</dbReference>
<dbReference type="Pfam" id="PF00005">
    <property type="entry name" value="ABC_tran"/>
    <property type="match status" value="1"/>
</dbReference>
<dbReference type="Proteomes" id="UP001519460">
    <property type="component" value="Unassembled WGS sequence"/>
</dbReference>